<dbReference type="Gene3D" id="3.80.10.10">
    <property type="entry name" value="Ribonuclease Inhibitor"/>
    <property type="match status" value="1"/>
</dbReference>
<protein>
    <recommendedName>
        <fullName evidence="3">F-box domain-containing protein</fullName>
    </recommendedName>
</protein>
<proteinExistence type="predicted"/>
<evidence type="ECO:0008006" key="3">
    <source>
        <dbReference type="Google" id="ProtNLM"/>
    </source>
</evidence>
<reference evidence="1 2" key="1">
    <citation type="submission" date="2024-05" db="EMBL/GenBank/DDBJ databases">
        <title>A draft genome resource for the thread blight pathogen Marasmius tenuissimus strain MS-2.</title>
        <authorList>
            <person name="Yulfo-Soto G.E."/>
            <person name="Baruah I.K."/>
            <person name="Amoako-Attah I."/>
            <person name="Bukari Y."/>
            <person name="Meinhardt L.W."/>
            <person name="Bailey B.A."/>
            <person name="Cohen S.P."/>
        </authorList>
    </citation>
    <scope>NUCLEOTIDE SEQUENCE [LARGE SCALE GENOMIC DNA]</scope>
    <source>
        <strain evidence="1 2">MS-2</strain>
    </source>
</reference>
<sequence length="533" mass="61026">MDSITSRRLDERFKRSSYVPSEAERIHLATFLEQEATAQTQYEQENLILTARLAWLEERKRDAETSTACCRSALSVQRRLPVELWRTIFSIFCLELHEYTLSINFDTSAECLDSYDPIFETPTVTLSQVCQHWRSIITNDPTLWTSINIELNNLPHDVSTLLNIHFNNAGDRPPRISVVSVEDSPDGPWARAAWAILSTHIPRCRELEIWAYHLNFPPIPDLRLPNLETYIEKKPLHYLRQNSTLKLHQAIQYTAPKLSELVICDLHPGLPYKQITSFTFRDMDGRSELPRLLRILPTCSVLESMALREMDSSRVQPFTLDTQVPSLRRLFLTGGSSRYHSDDPILATLFMSLRSPKLQMFEVQCKDCPPTLLPFLQATSETLVRLHIRISPSTHTNRSGHPLISLLKSVPNLTHLRLELGWYRLSTDDASYPSFFLSTFLSGLRINAGTPAQESWSPFLPKLESLSLAFTDTKMVDEALDMVSPCNAMGTPTPTPTPSINLRLGVFEEWPSDDPPKVMFDLSVERRIWEYEP</sequence>
<evidence type="ECO:0000313" key="1">
    <source>
        <dbReference type="EMBL" id="KAL0066681.1"/>
    </source>
</evidence>
<dbReference type="InterPro" id="IPR036047">
    <property type="entry name" value="F-box-like_dom_sf"/>
</dbReference>
<dbReference type="Gene3D" id="1.20.1280.50">
    <property type="match status" value="1"/>
</dbReference>
<name>A0ABR2ZY80_9AGAR</name>
<organism evidence="1 2">
    <name type="scientific">Marasmius tenuissimus</name>
    <dbReference type="NCBI Taxonomy" id="585030"/>
    <lineage>
        <taxon>Eukaryota</taxon>
        <taxon>Fungi</taxon>
        <taxon>Dikarya</taxon>
        <taxon>Basidiomycota</taxon>
        <taxon>Agaricomycotina</taxon>
        <taxon>Agaricomycetes</taxon>
        <taxon>Agaricomycetidae</taxon>
        <taxon>Agaricales</taxon>
        <taxon>Marasmiineae</taxon>
        <taxon>Marasmiaceae</taxon>
        <taxon>Marasmius</taxon>
    </lineage>
</organism>
<accession>A0ABR2ZY80</accession>
<keyword evidence="2" id="KW-1185">Reference proteome</keyword>
<dbReference type="Proteomes" id="UP001437256">
    <property type="component" value="Unassembled WGS sequence"/>
</dbReference>
<dbReference type="EMBL" id="JBBXMP010000033">
    <property type="protein sequence ID" value="KAL0066681.1"/>
    <property type="molecule type" value="Genomic_DNA"/>
</dbReference>
<evidence type="ECO:0000313" key="2">
    <source>
        <dbReference type="Proteomes" id="UP001437256"/>
    </source>
</evidence>
<dbReference type="SUPFAM" id="SSF81383">
    <property type="entry name" value="F-box domain"/>
    <property type="match status" value="1"/>
</dbReference>
<comment type="caution">
    <text evidence="1">The sequence shown here is derived from an EMBL/GenBank/DDBJ whole genome shotgun (WGS) entry which is preliminary data.</text>
</comment>
<gene>
    <name evidence="1" type="ORF">AAF712_006284</name>
</gene>
<dbReference type="InterPro" id="IPR032675">
    <property type="entry name" value="LRR_dom_sf"/>
</dbReference>